<dbReference type="Gene3D" id="1.20.1250.20">
    <property type="entry name" value="MFS general substrate transporter like domains"/>
    <property type="match status" value="2"/>
</dbReference>
<gene>
    <name evidence="7" type="ORF">PMAYCL1PPCAC_02200</name>
</gene>
<dbReference type="EMBL" id="BTRK01000001">
    <property type="protein sequence ID" value="GMR32005.1"/>
    <property type="molecule type" value="Genomic_DNA"/>
</dbReference>
<reference evidence="8" key="1">
    <citation type="submission" date="2022-10" db="EMBL/GenBank/DDBJ databases">
        <title>Genome assembly of Pristionchus species.</title>
        <authorList>
            <person name="Yoshida K."/>
            <person name="Sommer R.J."/>
        </authorList>
    </citation>
    <scope>NUCLEOTIDE SEQUENCE [LARGE SCALE GENOMIC DNA]</scope>
    <source>
        <strain evidence="8">RS5460</strain>
    </source>
</reference>
<evidence type="ECO:0000256" key="5">
    <source>
        <dbReference type="SAM" id="Phobius"/>
    </source>
</evidence>
<feature type="domain" description="Major facilitator superfamily (MFS) profile" evidence="6">
    <location>
        <begin position="10"/>
        <end position="432"/>
    </location>
</feature>
<comment type="caution">
    <text evidence="7">The sequence shown here is derived from an EMBL/GenBank/DDBJ whole genome shotgun (WGS) entry which is preliminary data.</text>
</comment>
<dbReference type="Proteomes" id="UP001328107">
    <property type="component" value="Unassembled WGS sequence"/>
</dbReference>
<dbReference type="InterPro" id="IPR011701">
    <property type="entry name" value="MFS"/>
</dbReference>
<evidence type="ECO:0000259" key="6">
    <source>
        <dbReference type="PROSITE" id="PS50850"/>
    </source>
</evidence>
<keyword evidence="8" id="KW-1185">Reference proteome</keyword>
<dbReference type="InterPro" id="IPR050382">
    <property type="entry name" value="MFS_Na/Anion_cotransporter"/>
</dbReference>
<feature type="transmembrane region" description="Helical" evidence="5">
    <location>
        <begin position="278"/>
        <end position="301"/>
    </location>
</feature>
<feature type="transmembrane region" description="Helical" evidence="5">
    <location>
        <begin position="340"/>
        <end position="363"/>
    </location>
</feature>
<dbReference type="PANTHER" id="PTHR11662:SF405">
    <property type="entry name" value="PROTEIN CBG12249"/>
    <property type="match status" value="1"/>
</dbReference>
<dbReference type="GO" id="GO:0006820">
    <property type="term" value="P:monoatomic anion transport"/>
    <property type="evidence" value="ECO:0007669"/>
    <property type="project" value="TreeGrafter"/>
</dbReference>
<dbReference type="PROSITE" id="PS50850">
    <property type="entry name" value="MFS"/>
    <property type="match status" value="1"/>
</dbReference>
<dbReference type="InterPro" id="IPR036259">
    <property type="entry name" value="MFS_trans_sf"/>
</dbReference>
<feature type="transmembrane region" description="Helical" evidence="5">
    <location>
        <begin position="375"/>
        <end position="398"/>
    </location>
</feature>
<protein>
    <recommendedName>
        <fullName evidence="6">Major facilitator superfamily (MFS) profile domain-containing protein</fullName>
    </recommendedName>
</protein>
<feature type="transmembrane region" description="Helical" evidence="5">
    <location>
        <begin position="313"/>
        <end position="334"/>
    </location>
</feature>
<dbReference type="PANTHER" id="PTHR11662">
    <property type="entry name" value="SOLUTE CARRIER FAMILY 17"/>
    <property type="match status" value="1"/>
</dbReference>
<organism evidence="7 8">
    <name type="scientific">Pristionchus mayeri</name>
    <dbReference type="NCBI Taxonomy" id="1317129"/>
    <lineage>
        <taxon>Eukaryota</taxon>
        <taxon>Metazoa</taxon>
        <taxon>Ecdysozoa</taxon>
        <taxon>Nematoda</taxon>
        <taxon>Chromadorea</taxon>
        <taxon>Rhabditida</taxon>
        <taxon>Rhabditina</taxon>
        <taxon>Diplogasteromorpha</taxon>
        <taxon>Diplogasteroidea</taxon>
        <taxon>Neodiplogasteridae</taxon>
        <taxon>Pristionchus</taxon>
    </lineage>
</organism>
<sequence>RMRNFICLLILFALTVSLCLRTFISILIVLMVRPPTANFNSTIEIDDGLLDWSLEWKTYILGIPLLGCVLSLPIYSGFLAQRFSPKRIVLCVIIFQSLLSFISPFIARFSFLAFLILRCLLGVAEGCVMPALNTIAAAWFPPAERVFKVAIYTCGFQLSFGGVQYLVSFLSSLGVAWPIIFYAGGVVGLLFCVVWMIFVADSPSISRFIGLEERKFIDEHIPKTAKQLSPPWKAIFSSPVVLTHLLCMSGFYFAIGITSSLLPLYFTEELGMDISKTGMFTFVPFIAQIVSKFIVGFIVDWRKKNAGLGHTTAAKICQTIGSMGSALSLFVLPFCHFNHWVAFAALLSYGLTFSLCVCGFYTSMTMIAPRYTGTITSLVTLVGMIFALLSIGVFRIFVEMGTDLKFFFLFGMAGVLQVIGGVAYLVWGTADVQSWAIPPAPPSEIVMKPLLNNNNNNTKVAVRP</sequence>
<feature type="transmembrane region" description="Helical" evidence="5">
    <location>
        <begin position="112"/>
        <end position="137"/>
    </location>
</feature>
<dbReference type="Pfam" id="PF07690">
    <property type="entry name" value="MFS_1"/>
    <property type="match status" value="1"/>
</dbReference>
<feature type="transmembrane region" description="Helical" evidence="5">
    <location>
        <begin position="149"/>
        <end position="167"/>
    </location>
</feature>
<dbReference type="GO" id="GO:0022857">
    <property type="term" value="F:transmembrane transporter activity"/>
    <property type="evidence" value="ECO:0007669"/>
    <property type="project" value="InterPro"/>
</dbReference>
<feature type="non-terminal residue" evidence="7">
    <location>
        <position position="1"/>
    </location>
</feature>
<evidence type="ECO:0000256" key="3">
    <source>
        <dbReference type="ARBA" id="ARBA00022989"/>
    </source>
</evidence>
<dbReference type="SUPFAM" id="SSF103473">
    <property type="entry name" value="MFS general substrate transporter"/>
    <property type="match status" value="1"/>
</dbReference>
<name>A0AAN4Z686_9BILA</name>
<comment type="subcellular location">
    <subcellularLocation>
        <location evidence="1">Membrane</location>
        <topology evidence="1">Multi-pass membrane protein</topology>
    </subcellularLocation>
</comment>
<dbReference type="AlphaFoldDB" id="A0AAN4Z686"/>
<evidence type="ECO:0000313" key="8">
    <source>
        <dbReference type="Proteomes" id="UP001328107"/>
    </source>
</evidence>
<feature type="transmembrane region" description="Helical" evidence="5">
    <location>
        <begin position="87"/>
        <end position="106"/>
    </location>
</feature>
<feature type="transmembrane region" description="Helical" evidence="5">
    <location>
        <begin position="241"/>
        <end position="266"/>
    </location>
</feature>
<feature type="transmembrane region" description="Helical" evidence="5">
    <location>
        <begin position="404"/>
        <end position="427"/>
    </location>
</feature>
<evidence type="ECO:0000256" key="2">
    <source>
        <dbReference type="ARBA" id="ARBA00022692"/>
    </source>
</evidence>
<evidence type="ECO:0000256" key="4">
    <source>
        <dbReference type="ARBA" id="ARBA00023136"/>
    </source>
</evidence>
<keyword evidence="3 5" id="KW-1133">Transmembrane helix</keyword>
<accession>A0AAN4Z686</accession>
<feature type="transmembrane region" description="Helical" evidence="5">
    <location>
        <begin position="59"/>
        <end position="80"/>
    </location>
</feature>
<evidence type="ECO:0000256" key="1">
    <source>
        <dbReference type="ARBA" id="ARBA00004141"/>
    </source>
</evidence>
<proteinExistence type="predicted"/>
<dbReference type="GO" id="GO:0016020">
    <property type="term" value="C:membrane"/>
    <property type="evidence" value="ECO:0007669"/>
    <property type="project" value="UniProtKB-SubCell"/>
</dbReference>
<dbReference type="FunFam" id="1.20.1250.20:FF:000355">
    <property type="entry name" value="SLC (SoLute Carrier) homolog"/>
    <property type="match status" value="1"/>
</dbReference>
<keyword evidence="4 5" id="KW-0472">Membrane</keyword>
<evidence type="ECO:0000313" key="7">
    <source>
        <dbReference type="EMBL" id="GMR32005.1"/>
    </source>
</evidence>
<dbReference type="InterPro" id="IPR020846">
    <property type="entry name" value="MFS_dom"/>
</dbReference>
<keyword evidence="2 5" id="KW-0812">Transmembrane</keyword>
<feature type="transmembrane region" description="Helical" evidence="5">
    <location>
        <begin position="179"/>
        <end position="200"/>
    </location>
</feature>